<dbReference type="Proteomes" id="UP000887458">
    <property type="component" value="Unassembled WGS sequence"/>
</dbReference>
<keyword evidence="2" id="KW-1185">Reference proteome</keyword>
<accession>A0ABQ8IZA9</accession>
<dbReference type="EMBL" id="NJHN03000095">
    <property type="protein sequence ID" value="KAH9415657.1"/>
    <property type="molecule type" value="Genomic_DNA"/>
</dbReference>
<comment type="caution">
    <text evidence="1">The sequence shown here is derived from an EMBL/GenBank/DDBJ whole genome shotgun (WGS) entry which is preliminary data.</text>
</comment>
<evidence type="ECO:0000313" key="2">
    <source>
        <dbReference type="Proteomes" id="UP000887458"/>
    </source>
</evidence>
<sequence length="78" mass="9563">MYNIPMMIMMINRCSRSFDQSIIDRIIQDLKIHFSLIRKWPEDKDRFNILCTDQKQSVNCRYLLTIIFITLFQQFEKI</sequence>
<organism evidence="1 2">
    <name type="scientific">Dermatophagoides pteronyssinus</name>
    <name type="common">European house dust mite</name>
    <dbReference type="NCBI Taxonomy" id="6956"/>
    <lineage>
        <taxon>Eukaryota</taxon>
        <taxon>Metazoa</taxon>
        <taxon>Ecdysozoa</taxon>
        <taxon>Arthropoda</taxon>
        <taxon>Chelicerata</taxon>
        <taxon>Arachnida</taxon>
        <taxon>Acari</taxon>
        <taxon>Acariformes</taxon>
        <taxon>Sarcoptiformes</taxon>
        <taxon>Astigmata</taxon>
        <taxon>Psoroptidia</taxon>
        <taxon>Analgoidea</taxon>
        <taxon>Pyroglyphidae</taxon>
        <taxon>Dermatophagoidinae</taxon>
        <taxon>Dermatophagoides</taxon>
    </lineage>
</organism>
<name>A0ABQ8IZA9_DERPT</name>
<gene>
    <name evidence="1" type="ORF">DERP_000147</name>
</gene>
<reference evidence="1 2" key="1">
    <citation type="journal article" date="2018" name="J. Allergy Clin. Immunol.">
        <title>High-quality assembly of Dermatophagoides pteronyssinus genome and transcriptome reveals a wide range of novel allergens.</title>
        <authorList>
            <person name="Liu X.Y."/>
            <person name="Yang K.Y."/>
            <person name="Wang M.Q."/>
            <person name="Kwok J.S."/>
            <person name="Zeng X."/>
            <person name="Yang Z."/>
            <person name="Xiao X.J."/>
            <person name="Lau C.P."/>
            <person name="Li Y."/>
            <person name="Huang Z.M."/>
            <person name="Ba J.G."/>
            <person name="Yim A.K."/>
            <person name="Ouyang C.Y."/>
            <person name="Ngai S.M."/>
            <person name="Chan T.F."/>
            <person name="Leung E.L."/>
            <person name="Liu L."/>
            <person name="Liu Z.G."/>
            <person name="Tsui S.K."/>
        </authorList>
    </citation>
    <scope>NUCLEOTIDE SEQUENCE [LARGE SCALE GENOMIC DNA]</scope>
    <source>
        <strain evidence="1">Derp</strain>
    </source>
</reference>
<evidence type="ECO:0000313" key="1">
    <source>
        <dbReference type="EMBL" id="KAH9415657.1"/>
    </source>
</evidence>
<protein>
    <submittedName>
        <fullName evidence="1">Uncharacterized protein</fullName>
    </submittedName>
</protein>
<reference evidence="1 2" key="2">
    <citation type="journal article" date="2022" name="Mol. Biol. Evol.">
        <title>Comparative Genomics Reveals Insights into the Divergent Evolution of Astigmatic Mites and Household Pest Adaptations.</title>
        <authorList>
            <person name="Xiong Q."/>
            <person name="Wan A.T."/>
            <person name="Liu X."/>
            <person name="Fung C.S."/>
            <person name="Xiao X."/>
            <person name="Malainual N."/>
            <person name="Hou J."/>
            <person name="Wang L."/>
            <person name="Wang M."/>
            <person name="Yang K.Y."/>
            <person name="Cui Y."/>
            <person name="Leung E.L."/>
            <person name="Nong W."/>
            <person name="Shin S.K."/>
            <person name="Au S.W."/>
            <person name="Jeong K.Y."/>
            <person name="Chew F.T."/>
            <person name="Hui J.H."/>
            <person name="Leung T.F."/>
            <person name="Tungtrongchitr A."/>
            <person name="Zhong N."/>
            <person name="Liu Z."/>
            <person name="Tsui S.K."/>
        </authorList>
    </citation>
    <scope>NUCLEOTIDE SEQUENCE [LARGE SCALE GENOMIC DNA]</scope>
    <source>
        <strain evidence="1">Derp</strain>
    </source>
</reference>
<proteinExistence type="predicted"/>